<sequence>MKEYSKSIKEHLKEVTQSVKSSFQALSDEYSKTNYSSVPINFSGSAIEVNFMRNELRLFSSLISAPAAQLWSSAQSSFQAITDQYNQEPQASDSFEPVSAQFVIAYQFEMPQRDRTTEFKTIGKSYQMKIVANGDVKNRDDREKIIRSSVQFNQLARRIGRDLSMTCAKMEKLTELAKKKSLFDDRTGEVEELSGIIKQDITGLNNQIASLQEMVKQRLSSSNKEHGNHTKLVVVGLQSKLANVGKVFQSVLENRTKVLKEKKNRREIFSNNQIVQPSLPPSASNGRIGSLLVQDDQMASGSSSVALDMGALEDHRTQQQVSLIDDSQSYYQSRYTAMETIESSISELGQIFSQLASLVSEQGEMITRIDSNVEETAMNVEAAHHELLKYFNNISKNRWLIIKIFGVLMAFFVFFVIFMT</sequence>
<evidence type="ECO:0000313" key="11">
    <source>
        <dbReference type="Proteomes" id="UP000887540"/>
    </source>
</evidence>
<evidence type="ECO:0000256" key="6">
    <source>
        <dbReference type="ARBA" id="ARBA00022989"/>
    </source>
</evidence>
<evidence type="ECO:0000256" key="5">
    <source>
        <dbReference type="ARBA" id="ARBA00022775"/>
    </source>
</evidence>
<evidence type="ECO:0000256" key="1">
    <source>
        <dbReference type="ARBA" id="ARBA00004211"/>
    </source>
</evidence>
<dbReference type="InterPro" id="IPR006012">
    <property type="entry name" value="Syntaxin/epimorphin_CS"/>
</dbReference>
<dbReference type="PANTHER" id="PTHR19957:SF3">
    <property type="entry name" value="SYNTAXIN-5"/>
    <property type="match status" value="1"/>
</dbReference>
<dbReference type="SMART" id="SM00397">
    <property type="entry name" value="t_SNARE"/>
    <property type="match status" value="1"/>
</dbReference>
<comment type="subcellular location">
    <subcellularLocation>
        <location evidence="1">Membrane</location>
        <topology evidence="1">Single-pass type IV membrane protein</topology>
    </subcellularLocation>
</comment>
<dbReference type="InterPro" id="IPR000727">
    <property type="entry name" value="T_SNARE_dom"/>
</dbReference>
<dbReference type="Pfam" id="PF05739">
    <property type="entry name" value="SNARE"/>
    <property type="match status" value="1"/>
</dbReference>
<evidence type="ECO:0000256" key="8">
    <source>
        <dbReference type="ARBA" id="ARBA00023136"/>
    </source>
</evidence>
<dbReference type="GO" id="GO:0006888">
    <property type="term" value="P:endoplasmic reticulum to Golgi vesicle-mediated transport"/>
    <property type="evidence" value="ECO:0007669"/>
    <property type="project" value="TreeGrafter"/>
</dbReference>
<dbReference type="InterPro" id="IPR010989">
    <property type="entry name" value="SNARE"/>
</dbReference>
<dbReference type="CDD" id="cd15844">
    <property type="entry name" value="SNARE_syntaxin5"/>
    <property type="match status" value="1"/>
</dbReference>
<proteinExistence type="inferred from homology"/>
<evidence type="ECO:0000259" key="10">
    <source>
        <dbReference type="PROSITE" id="PS50192"/>
    </source>
</evidence>
<evidence type="ECO:0000256" key="9">
    <source>
        <dbReference type="SAM" id="Phobius"/>
    </source>
</evidence>
<dbReference type="Proteomes" id="UP000887540">
    <property type="component" value="Unplaced"/>
</dbReference>
<evidence type="ECO:0000256" key="7">
    <source>
        <dbReference type="ARBA" id="ARBA00023054"/>
    </source>
</evidence>
<dbReference type="PANTHER" id="PTHR19957">
    <property type="entry name" value="SYNTAXIN"/>
    <property type="match status" value="1"/>
</dbReference>
<dbReference type="GO" id="GO:0000139">
    <property type="term" value="C:Golgi membrane"/>
    <property type="evidence" value="ECO:0007669"/>
    <property type="project" value="TreeGrafter"/>
</dbReference>
<dbReference type="InterPro" id="IPR045242">
    <property type="entry name" value="Syntaxin"/>
</dbReference>
<dbReference type="GO" id="GO:0006906">
    <property type="term" value="P:vesicle fusion"/>
    <property type="evidence" value="ECO:0007669"/>
    <property type="project" value="TreeGrafter"/>
</dbReference>
<dbReference type="GO" id="GO:0000149">
    <property type="term" value="F:SNARE binding"/>
    <property type="evidence" value="ECO:0007669"/>
    <property type="project" value="TreeGrafter"/>
</dbReference>
<feature type="domain" description="T-SNARE coiled-coil homology" evidence="10">
    <location>
        <begin position="328"/>
        <end position="390"/>
    </location>
</feature>
<accession>A0A914DT16</accession>
<dbReference type="GO" id="GO:0031201">
    <property type="term" value="C:SNARE complex"/>
    <property type="evidence" value="ECO:0007669"/>
    <property type="project" value="TreeGrafter"/>
</dbReference>
<evidence type="ECO:0000256" key="4">
    <source>
        <dbReference type="ARBA" id="ARBA00022692"/>
    </source>
</evidence>
<dbReference type="PROSITE" id="PS50192">
    <property type="entry name" value="T_SNARE"/>
    <property type="match status" value="1"/>
</dbReference>
<comment type="similarity">
    <text evidence="2">Belongs to the syntaxin family.</text>
</comment>
<dbReference type="GO" id="GO:0006886">
    <property type="term" value="P:intracellular protein transport"/>
    <property type="evidence" value="ECO:0007669"/>
    <property type="project" value="InterPro"/>
</dbReference>
<dbReference type="WBParaSite" id="ACRNAN_scaffold3563.g10330.t2">
    <property type="protein sequence ID" value="ACRNAN_scaffold3563.g10330.t2"/>
    <property type="gene ID" value="ACRNAN_scaffold3563.g10330"/>
</dbReference>
<keyword evidence="7" id="KW-0175">Coiled coil</keyword>
<dbReference type="SUPFAM" id="SSF47661">
    <property type="entry name" value="t-snare proteins"/>
    <property type="match status" value="1"/>
</dbReference>
<evidence type="ECO:0000256" key="3">
    <source>
        <dbReference type="ARBA" id="ARBA00022448"/>
    </source>
</evidence>
<protein>
    <submittedName>
        <fullName evidence="12">t-SNARE coiled-coil homology domain-containing protein</fullName>
    </submittedName>
</protein>
<dbReference type="PROSITE" id="PS00914">
    <property type="entry name" value="SYNTAXIN"/>
    <property type="match status" value="1"/>
</dbReference>
<name>A0A914DT16_9BILA</name>
<dbReference type="GO" id="GO:0005484">
    <property type="term" value="F:SNAP receptor activity"/>
    <property type="evidence" value="ECO:0007669"/>
    <property type="project" value="InterPro"/>
</dbReference>
<dbReference type="GO" id="GO:0006836">
    <property type="term" value="P:neurotransmitter transport"/>
    <property type="evidence" value="ECO:0007669"/>
    <property type="project" value="UniProtKB-KW"/>
</dbReference>
<keyword evidence="4 9" id="KW-0812">Transmembrane</keyword>
<organism evidence="11 12">
    <name type="scientific">Acrobeloides nanus</name>
    <dbReference type="NCBI Taxonomy" id="290746"/>
    <lineage>
        <taxon>Eukaryota</taxon>
        <taxon>Metazoa</taxon>
        <taxon>Ecdysozoa</taxon>
        <taxon>Nematoda</taxon>
        <taxon>Chromadorea</taxon>
        <taxon>Rhabditida</taxon>
        <taxon>Tylenchina</taxon>
        <taxon>Cephalobomorpha</taxon>
        <taxon>Cephaloboidea</taxon>
        <taxon>Cephalobidae</taxon>
        <taxon>Acrobeloides</taxon>
    </lineage>
</organism>
<keyword evidence="3" id="KW-0813">Transport</keyword>
<feature type="transmembrane region" description="Helical" evidence="9">
    <location>
        <begin position="399"/>
        <end position="419"/>
    </location>
</feature>
<dbReference type="AlphaFoldDB" id="A0A914DT16"/>
<evidence type="ECO:0000256" key="2">
    <source>
        <dbReference type="ARBA" id="ARBA00009063"/>
    </source>
</evidence>
<keyword evidence="11" id="KW-1185">Reference proteome</keyword>
<keyword evidence="6 9" id="KW-1133">Transmembrane helix</keyword>
<reference evidence="12" key="1">
    <citation type="submission" date="2022-11" db="UniProtKB">
        <authorList>
            <consortium name="WormBaseParasite"/>
        </authorList>
    </citation>
    <scope>IDENTIFICATION</scope>
</reference>
<evidence type="ECO:0000313" key="12">
    <source>
        <dbReference type="WBParaSite" id="ACRNAN_scaffold3563.g10330.t2"/>
    </source>
</evidence>
<keyword evidence="8 9" id="KW-0472">Membrane</keyword>
<dbReference type="GO" id="GO:0048278">
    <property type="term" value="P:vesicle docking"/>
    <property type="evidence" value="ECO:0007669"/>
    <property type="project" value="TreeGrafter"/>
</dbReference>
<dbReference type="Gene3D" id="1.20.58.70">
    <property type="match status" value="1"/>
</dbReference>
<keyword evidence="5" id="KW-0532">Neurotransmitter transport</keyword>